<dbReference type="Gene3D" id="3.40.50.300">
    <property type="entry name" value="P-loop containing nucleotide triphosphate hydrolases"/>
    <property type="match status" value="1"/>
</dbReference>
<proteinExistence type="predicted"/>
<evidence type="ECO:0008006" key="2">
    <source>
        <dbReference type="Google" id="ProtNLM"/>
    </source>
</evidence>
<evidence type="ECO:0000313" key="1">
    <source>
        <dbReference type="EMBL" id="CUV65211.1"/>
    </source>
</evidence>
<dbReference type="SUPFAM" id="SSF52540">
    <property type="entry name" value="P-loop containing nucleoside triphosphate hydrolases"/>
    <property type="match status" value="1"/>
</dbReference>
<name>A0A0S4XLN2_9BACT</name>
<dbReference type="Pfam" id="PF13481">
    <property type="entry name" value="AAA_25"/>
    <property type="match status" value="1"/>
</dbReference>
<dbReference type="InterPro" id="IPR027417">
    <property type="entry name" value="P-loop_NTPase"/>
</dbReference>
<dbReference type="EMBL" id="FAXN01000021">
    <property type="protein sequence ID" value="CUV65211.1"/>
    <property type="molecule type" value="Genomic_DNA"/>
</dbReference>
<organism evidence="1">
    <name type="scientific">Sulfurovum sp. enrichment culture clone C5</name>
    <dbReference type="NCBI Taxonomy" id="497650"/>
    <lineage>
        <taxon>Bacteria</taxon>
        <taxon>Pseudomonadati</taxon>
        <taxon>Campylobacterota</taxon>
        <taxon>Epsilonproteobacteria</taxon>
        <taxon>Campylobacterales</taxon>
        <taxon>Sulfurovaceae</taxon>
        <taxon>Sulfurovum</taxon>
        <taxon>environmental samples</taxon>
    </lineage>
</organism>
<reference evidence="1" key="1">
    <citation type="submission" date="2015-11" db="EMBL/GenBank/DDBJ databases">
        <authorList>
            <person name="Zhang Y."/>
            <person name="Guo Z."/>
        </authorList>
    </citation>
    <scope>NUCLEOTIDE SEQUENCE</scope>
    <source>
        <strain evidence="1">BN30871</strain>
    </source>
</reference>
<dbReference type="AlphaFoldDB" id="A0A0S4XLN2"/>
<accession>A0A0S4XLN2</accession>
<gene>
    <name evidence="1" type="ORF">BN3087_220028</name>
</gene>
<protein>
    <recommendedName>
        <fullName evidence="2">AAA family ATPase</fullName>
    </recommendedName>
</protein>
<sequence length="314" mass="35703">MDIWELIKSQSLTKDHLNVQQEYLIDNFLPKRTISVWYSDGGTGKSYLVYGVTKIALKAGMRVIYIDHDNGINTIKERNIESMLDGYDSLNYLHRSSMTMDADLFLEEMSNVAIGQIYENVLLVADSIKDIIMDMSNDVKAAKIMRILMNIREAGGTIIALHHTNKSGRNYQGSNQIKNSSDIMYSMEQKSSTDGMINYFMKAEKMRAGVVNKGWSLDLKTLNLTEINESEAMMSVYESDFITKIQKILKEEDNMTLSELCDELGSTTDDKTTRSMIDKFDGKYYQSKKLGKKRVFSLVTTNVTNVTNEIKEAV</sequence>